<keyword evidence="4" id="KW-1185">Reference proteome</keyword>
<feature type="domain" description="Cyclic nucleotide-binding" evidence="2">
    <location>
        <begin position="428"/>
        <end position="524"/>
    </location>
</feature>
<reference evidence="3 4" key="1">
    <citation type="submission" date="2017-03" db="EMBL/GenBank/DDBJ databases">
        <title>Genome of the blue death feigning beetle - Asbolus verrucosus.</title>
        <authorList>
            <person name="Rider S.D."/>
        </authorList>
    </citation>
    <scope>NUCLEOTIDE SEQUENCE [LARGE SCALE GENOMIC DNA]</scope>
    <source>
        <strain evidence="3">Butters</strain>
        <tissue evidence="3">Head and leg muscle</tissue>
    </source>
</reference>
<dbReference type="OrthoDB" id="2021138at2759"/>
<keyword evidence="1" id="KW-0812">Transmembrane</keyword>
<protein>
    <submittedName>
        <fullName evidence="3">cNMP binding domain containing protein</fullName>
    </submittedName>
</protein>
<dbReference type="EMBL" id="QDEB01111104">
    <property type="protein sequence ID" value="RZB49901.1"/>
    <property type="molecule type" value="Genomic_DNA"/>
</dbReference>
<dbReference type="AlphaFoldDB" id="A0A482VE03"/>
<dbReference type="Gene3D" id="1.10.287.630">
    <property type="entry name" value="Helix hairpin bin"/>
    <property type="match status" value="1"/>
</dbReference>
<dbReference type="Pfam" id="PF00027">
    <property type="entry name" value="cNMP_binding"/>
    <property type="match status" value="1"/>
</dbReference>
<feature type="transmembrane region" description="Helical" evidence="1">
    <location>
        <begin position="87"/>
        <end position="109"/>
    </location>
</feature>
<accession>A0A482VE03</accession>
<comment type="caution">
    <text evidence="3">The sequence shown here is derived from an EMBL/GenBank/DDBJ whole genome shotgun (WGS) entry which is preliminary data.</text>
</comment>
<dbReference type="Proteomes" id="UP000292052">
    <property type="component" value="Unassembled WGS sequence"/>
</dbReference>
<organism evidence="3 4">
    <name type="scientific">Asbolus verrucosus</name>
    <name type="common">Desert ironclad beetle</name>
    <dbReference type="NCBI Taxonomy" id="1661398"/>
    <lineage>
        <taxon>Eukaryota</taxon>
        <taxon>Metazoa</taxon>
        <taxon>Ecdysozoa</taxon>
        <taxon>Arthropoda</taxon>
        <taxon>Hexapoda</taxon>
        <taxon>Insecta</taxon>
        <taxon>Pterygota</taxon>
        <taxon>Neoptera</taxon>
        <taxon>Endopterygota</taxon>
        <taxon>Coleoptera</taxon>
        <taxon>Polyphaga</taxon>
        <taxon>Cucujiformia</taxon>
        <taxon>Tenebrionidae</taxon>
        <taxon>Pimeliinae</taxon>
        <taxon>Asbolus</taxon>
    </lineage>
</organism>
<evidence type="ECO:0000313" key="3">
    <source>
        <dbReference type="EMBL" id="RZB49901.1"/>
    </source>
</evidence>
<dbReference type="InterPro" id="IPR051413">
    <property type="entry name" value="K/Na_HCN_channel"/>
</dbReference>
<name>A0A482VE03_ASBVE</name>
<evidence type="ECO:0000259" key="2">
    <source>
        <dbReference type="PROSITE" id="PS50042"/>
    </source>
</evidence>
<feature type="transmembrane region" description="Helical" evidence="1">
    <location>
        <begin position="121"/>
        <end position="144"/>
    </location>
</feature>
<evidence type="ECO:0000256" key="1">
    <source>
        <dbReference type="SAM" id="Phobius"/>
    </source>
</evidence>
<gene>
    <name evidence="3" type="ORF">BDFB_010103</name>
</gene>
<feature type="transmembrane region" description="Helical" evidence="1">
    <location>
        <begin position="232"/>
        <end position="253"/>
    </location>
</feature>
<dbReference type="Gene3D" id="2.60.120.10">
    <property type="entry name" value="Jelly Rolls"/>
    <property type="match status" value="1"/>
</dbReference>
<dbReference type="GO" id="GO:0098855">
    <property type="term" value="C:HCN channel complex"/>
    <property type="evidence" value="ECO:0007669"/>
    <property type="project" value="TreeGrafter"/>
</dbReference>
<dbReference type="PANTHER" id="PTHR45689">
    <property type="entry name" value="I[[H]] CHANNEL, ISOFORM E"/>
    <property type="match status" value="1"/>
</dbReference>
<proteinExistence type="predicted"/>
<dbReference type="InterPro" id="IPR018490">
    <property type="entry name" value="cNMP-bd_dom_sf"/>
</dbReference>
<dbReference type="GO" id="GO:0005249">
    <property type="term" value="F:voltage-gated potassium channel activity"/>
    <property type="evidence" value="ECO:0007669"/>
    <property type="project" value="TreeGrafter"/>
</dbReference>
<sequence>MHLSSVHHCELLEKSEDLLLKPAPYAPAIIKRCYRLFHFFTISESYESQQYFRSNASILKEKIRHLGNRQYRFTIHPFSKFAKIERIVMSLLWAFLFYVTPFFGSFQAVSLFVNRDYTKNIGYMIVMVVVNSLLVSDIIIRFFLGYTIEQTREIVLDSRRIVKHYMKTYFVFDLTPVIITTCLPIISKVVDYRIKLIVFQITAVRLCRIKTTTDGLDMILQMLQVRETIRSFFIIYFCMLVSVHWWTCFLKLVNVMRDAYKIPYNSSWIAKLHSEEQKKRIVNLQNSDGLAQSRVKEYVNYMSTVLCHFLGAGFGRHETDDPLEMLLFSFLLLFGMAFYLCALGIFLEKLGIIDVSGSKFEQVVAQAQEFMTTKRYPSRLRRRIYEYYNYRFDKKFFSERKILNSLSEHLQMEILLYSCENLMHKVQIFKGLSKAAAGCILALLKQEIYLPNDTIMSGDDGSGTLYFILFGTCAVLLTSGKEVMHIEDGNHFGSNRDFARNVPQDFMYKIVALEPCEVYSLSKEDIAYCCRQYPEIATKMEIMCGSRARQYNNAFARAEADEESVSASDIVADLRRGNILERGIIRVEPLTPFHEQ</sequence>
<dbReference type="SUPFAM" id="SSF51206">
    <property type="entry name" value="cAMP-binding domain-like"/>
    <property type="match status" value="1"/>
</dbReference>
<dbReference type="InterPro" id="IPR000595">
    <property type="entry name" value="cNMP-bd_dom"/>
</dbReference>
<dbReference type="GO" id="GO:0003254">
    <property type="term" value="P:regulation of membrane depolarization"/>
    <property type="evidence" value="ECO:0007669"/>
    <property type="project" value="TreeGrafter"/>
</dbReference>
<keyword evidence="1" id="KW-0472">Membrane</keyword>
<dbReference type="CDD" id="cd00038">
    <property type="entry name" value="CAP_ED"/>
    <property type="match status" value="1"/>
</dbReference>
<feature type="transmembrane region" description="Helical" evidence="1">
    <location>
        <begin position="165"/>
        <end position="186"/>
    </location>
</feature>
<evidence type="ECO:0000313" key="4">
    <source>
        <dbReference type="Proteomes" id="UP000292052"/>
    </source>
</evidence>
<dbReference type="GO" id="GO:0035725">
    <property type="term" value="P:sodium ion transmembrane transport"/>
    <property type="evidence" value="ECO:0007669"/>
    <property type="project" value="TreeGrafter"/>
</dbReference>
<dbReference type="PROSITE" id="PS50042">
    <property type="entry name" value="CNMP_BINDING_3"/>
    <property type="match status" value="1"/>
</dbReference>
<keyword evidence="1" id="KW-1133">Transmembrane helix</keyword>
<dbReference type="InterPro" id="IPR014710">
    <property type="entry name" value="RmlC-like_jellyroll"/>
</dbReference>
<dbReference type="PANTHER" id="PTHR45689:SF14">
    <property type="entry name" value="CYCLIC NUCLEOTIDE-GATED CATION CHANNEL SUBUNIT A-LIKE PROTEIN"/>
    <property type="match status" value="1"/>
</dbReference>
<feature type="transmembrane region" description="Helical" evidence="1">
    <location>
        <begin position="327"/>
        <end position="347"/>
    </location>
</feature>